<dbReference type="Proteomes" id="UP000317550">
    <property type="component" value="Chromosome"/>
</dbReference>
<dbReference type="EC" id="2.7.13.3" evidence="2"/>
<sequence>MVRLMKRTSNLPRPARWLWAMPNLALICFLAVGVALLLFIRNNERQRQHDELVEAVLWQDRALRAELTARQKQLEGMAHDLVRGDISEGAFYGRAADIMTSSPEVLAIAYTNEFGDAVWSYPAQSMAPLQMVPAVIEPLQRSARIGIASSTPPFDFPGAGQAVALSFPAVQGNRTLGAFVAIVSLKGLLRNYVPWWIAKRFQLGIVNLDGDTLAARPEQPLPDAGPLSYDVALDPPGYGLRLRARIFLTGWPLWQHALYWVLAGLSALMLWSLWVLKRHMRERLTAERAMLREMNMRQALEDSLVSGVFATDREGRTLHVNPAFCRMVGFEAEELLGGTPPFPYWAPETTNQCAQIFAAILRGECPMNGFSLRYQRKSGERFDVRLYSSPLIDGEGRHTGWVASMTDVTELKREREALKASHERFVAVLNGLDAAVAVTDRRNGELLLSNRAFREAFRLTAPDGPLCALPLRHADPGGEWFDPVLGRWYQHHRRETLWVDQSRVWLDIATDVSERKQAADRERQQTEKLQQTARLIAMGEIASSLAHELNQPLAAISSYSTACRNLVASRQLRPEELDGALDKISEQARRAGAIIRGIREFVQKREPKRSVCRVGDLLDTVLSLLAAPLNRHFVRLVEIRVADDTELFADRVMLEQVLFNLCKNAIEAMVEGPQERCELTVETRTRGDWLDMIVADRGPGIASDDVEKLFRPFYTTKAEGMGMGLNICRTIVEHHQGRLAVEAREGGGSRFVVSLPLATQPIFKETEHHAV</sequence>
<proteinExistence type="predicted"/>
<keyword evidence="9" id="KW-1133">Transmembrane helix</keyword>
<dbReference type="InterPro" id="IPR035965">
    <property type="entry name" value="PAS-like_dom_sf"/>
</dbReference>
<keyword evidence="3" id="KW-0597">Phosphoprotein</keyword>
<gene>
    <name evidence="13" type="ORF">FNU76_10515</name>
</gene>
<dbReference type="PANTHER" id="PTHR43065:SF10">
    <property type="entry name" value="PEROXIDE STRESS-ACTIVATED HISTIDINE KINASE MAK3"/>
    <property type="match status" value="1"/>
</dbReference>
<keyword evidence="4" id="KW-0808">Transferase</keyword>
<dbReference type="InterPro" id="IPR000700">
    <property type="entry name" value="PAS-assoc_C"/>
</dbReference>
<evidence type="ECO:0000259" key="10">
    <source>
        <dbReference type="PROSITE" id="PS50109"/>
    </source>
</evidence>
<dbReference type="CDD" id="cd00082">
    <property type="entry name" value="HisKA"/>
    <property type="match status" value="1"/>
</dbReference>
<keyword evidence="5" id="KW-0547">Nucleotide-binding</keyword>
<evidence type="ECO:0000256" key="1">
    <source>
        <dbReference type="ARBA" id="ARBA00000085"/>
    </source>
</evidence>
<keyword evidence="9" id="KW-0472">Membrane</keyword>
<keyword evidence="9" id="KW-0812">Transmembrane</keyword>
<organism evidence="13 14">
    <name type="scientific">Chitinimonas arctica</name>
    <dbReference type="NCBI Taxonomy" id="2594795"/>
    <lineage>
        <taxon>Bacteria</taxon>
        <taxon>Pseudomonadati</taxon>
        <taxon>Pseudomonadota</taxon>
        <taxon>Betaproteobacteria</taxon>
        <taxon>Neisseriales</taxon>
        <taxon>Chitinibacteraceae</taxon>
        <taxon>Chitinimonas</taxon>
    </lineage>
</organism>
<reference evidence="14" key="1">
    <citation type="submission" date="2019-07" db="EMBL/GenBank/DDBJ databases">
        <title>Chitinimonas sp. nov., isolated from Ny-Alesund, arctica soil.</title>
        <authorList>
            <person name="Xu Q."/>
            <person name="Peng F."/>
        </authorList>
    </citation>
    <scope>NUCLEOTIDE SEQUENCE [LARGE SCALE GENOMIC DNA]</scope>
    <source>
        <strain evidence="14">R3-44</strain>
    </source>
</reference>
<evidence type="ECO:0000256" key="5">
    <source>
        <dbReference type="ARBA" id="ARBA00022741"/>
    </source>
</evidence>
<dbReference type="InterPro" id="IPR003594">
    <property type="entry name" value="HATPase_dom"/>
</dbReference>
<dbReference type="InterPro" id="IPR036097">
    <property type="entry name" value="HisK_dim/P_sf"/>
</dbReference>
<evidence type="ECO:0000259" key="11">
    <source>
        <dbReference type="PROSITE" id="PS50112"/>
    </source>
</evidence>
<dbReference type="PANTHER" id="PTHR43065">
    <property type="entry name" value="SENSOR HISTIDINE KINASE"/>
    <property type="match status" value="1"/>
</dbReference>
<dbReference type="Pfam" id="PF13426">
    <property type="entry name" value="PAS_9"/>
    <property type="match status" value="1"/>
</dbReference>
<dbReference type="InterPro" id="IPR005467">
    <property type="entry name" value="His_kinase_dom"/>
</dbReference>
<dbReference type="SMART" id="SM00388">
    <property type="entry name" value="HisKA"/>
    <property type="match status" value="1"/>
</dbReference>
<dbReference type="KEGG" id="cari:FNU76_10515"/>
<comment type="catalytic activity">
    <reaction evidence="1">
        <text>ATP + protein L-histidine = ADP + protein N-phospho-L-histidine.</text>
        <dbReference type="EC" id="2.7.13.3"/>
    </reaction>
</comment>
<dbReference type="OrthoDB" id="9757990at2"/>
<evidence type="ECO:0000256" key="8">
    <source>
        <dbReference type="ARBA" id="ARBA00023012"/>
    </source>
</evidence>
<keyword evidence="8" id="KW-0902">Two-component regulatory system</keyword>
<evidence type="ECO:0000256" key="2">
    <source>
        <dbReference type="ARBA" id="ARBA00012438"/>
    </source>
</evidence>
<accession>A0A516SF24</accession>
<keyword evidence="7" id="KW-0067">ATP-binding</keyword>
<dbReference type="CDD" id="cd00130">
    <property type="entry name" value="PAS"/>
    <property type="match status" value="1"/>
</dbReference>
<dbReference type="InterPro" id="IPR036890">
    <property type="entry name" value="HATPase_C_sf"/>
</dbReference>
<dbReference type="SMART" id="SM00086">
    <property type="entry name" value="PAC"/>
    <property type="match status" value="1"/>
</dbReference>
<evidence type="ECO:0000256" key="9">
    <source>
        <dbReference type="SAM" id="Phobius"/>
    </source>
</evidence>
<dbReference type="PROSITE" id="PS50113">
    <property type="entry name" value="PAC"/>
    <property type="match status" value="1"/>
</dbReference>
<feature type="transmembrane region" description="Helical" evidence="9">
    <location>
        <begin position="20"/>
        <end position="40"/>
    </location>
</feature>
<dbReference type="NCBIfam" id="TIGR00229">
    <property type="entry name" value="sensory_box"/>
    <property type="match status" value="1"/>
</dbReference>
<dbReference type="Pfam" id="PF02518">
    <property type="entry name" value="HATPase_c"/>
    <property type="match status" value="1"/>
</dbReference>
<dbReference type="PROSITE" id="PS50112">
    <property type="entry name" value="PAS"/>
    <property type="match status" value="1"/>
</dbReference>
<dbReference type="InterPro" id="IPR004358">
    <property type="entry name" value="Sig_transdc_His_kin-like_C"/>
</dbReference>
<dbReference type="GO" id="GO:0005524">
    <property type="term" value="F:ATP binding"/>
    <property type="evidence" value="ECO:0007669"/>
    <property type="project" value="UniProtKB-KW"/>
</dbReference>
<dbReference type="EMBL" id="CP041730">
    <property type="protein sequence ID" value="QDQ26761.1"/>
    <property type="molecule type" value="Genomic_DNA"/>
</dbReference>
<feature type="domain" description="Histidine kinase" evidence="10">
    <location>
        <begin position="544"/>
        <end position="759"/>
    </location>
</feature>
<evidence type="ECO:0000313" key="13">
    <source>
        <dbReference type="EMBL" id="QDQ26761.1"/>
    </source>
</evidence>
<dbReference type="SUPFAM" id="SSF47384">
    <property type="entry name" value="Homodimeric domain of signal transducing histidine kinase"/>
    <property type="match status" value="1"/>
</dbReference>
<feature type="domain" description="PAC" evidence="12">
    <location>
        <begin position="368"/>
        <end position="420"/>
    </location>
</feature>
<dbReference type="SUPFAM" id="SSF55785">
    <property type="entry name" value="PYP-like sensor domain (PAS domain)"/>
    <property type="match status" value="2"/>
</dbReference>
<evidence type="ECO:0000256" key="7">
    <source>
        <dbReference type="ARBA" id="ARBA00022840"/>
    </source>
</evidence>
<dbReference type="InterPro" id="IPR000014">
    <property type="entry name" value="PAS"/>
</dbReference>
<dbReference type="Gene3D" id="3.30.450.20">
    <property type="entry name" value="PAS domain"/>
    <property type="match status" value="1"/>
</dbReference>
<dbReference type="InterPro" id="IPR003661">
    <property type="entry name" value="HisK_dim/P_dom"/>
</dbReference>
<dbReference type="SUPFAM" id="SSF55874">
    <property type="entry name" value="ATPase domain of HSP90 chaperone/DNA topoisomerase II/histidine kinase"/>
    <property type="match status" value="1"/>
</dbReference>
<evidence type="ECO:0000313" key="14">
    <source>
        <dbReference type="Proteomes" id="UP000317550"/>
    </source>
</evidence>
<dbReference type="InterPro" id="IPR001610">
    <property type="entry name" value="PAC"/>
</dbReference>
<protein>
    <recommendedName>
        <fullName evidence="2">histidine kinase</fullName>
        <ecNumber evidence="2">2.7.13.3</ecNumber>
    </recommendedName>
</protein>
<dbReference type="SMART" id="SM00091">
    <property type="entry name" value="PAS"/>
    <property type="match status" value="2"/>
</dbReference>
<keyword evidence="6" id="KW-0418">Kinase</keyword>
<dbReference type="SMART" id="SM00387">
    <property type="entry name" value="HATPase_c"/>
    <property type="match status" value="1"/>
</dbReference>
<dbReference type="Gene3D" id="3.30.565.10">
    <property type="entry name" value="Histidine kinase-like ATPase, C-terminal domain"/>
    <property type="match status" value="1"/>
</dbReference>
<dbReference type="GO" id="GO:0000155">
    <property type="term" value="F:phosphorelay sensor kinase activity"/>
    <property type="evidence" value="ECO:0007669"/>
    <property type="project" value="InterPro"/>
</dbReference>
<keyword evidence="14" id="KW-1185">Reference proteome</keyword>
<dbReference type="PROSITE" id="PS50109">
    <property type="entry name" value="HIS_KIN"/>
    <property type="match status" value="1"/>
</dbReference>
<evidence type="ECO:0000259" key="12">
    <source>
        <dbReference type="PROSITE" id="PS50113"/>
    </source>
</evidence>
<feature type="transmembrane region" description="Helical" evidence="9">
    <location>
        <begin position="257"/>
        <end position="276"/>
    </location>
</feature>
<name>A0A516SF24_9NEIS</name>
<evidence type="ECO:0000256" key="6">
    <source>
        <dbReference type="ARBA" id="ARBA00022777"/>
    </source>
</evidence>
<dbReference type="Pfam" id="PF00512">
    <property type="entry name" value="HisKA"/>
    <property type="match status" value="1"/>
</dbReference>
<dbReference type="AlphaFoldDB" id="A0A516SF24"/>
<dbReference type="Gene3D" id="1.10.287.130">
    <property type="match status" value="1"/>
</dbReference>
<evidence type="ECO:0000256" key="4">
    <source>
        <dbReference type="ARBA" id="ARBA00022679"/>
    </source>
</evidence>
<dbReference type="PRINTS" id="PR00344">
    <property type="entry name" value="BCTRLSENSOR"/>
</dbReference>
<feature type="domain" description="PAS" evidence="11">
    <location>
        <begin position="292"/>
        <end position="364"/>
    </location>
</feature>
<evidence type="ECO:0000256" key="3">
    <source>
        <dbReference type="ARBA" id="ARBA00022553"/>
    </source>
</evidence>